<dbReference type="STRING" id="1841481.ENSSLDP00000010613"/>
<proteinExistence type="predicted"/>
<dbReference type="Ensembl" id="ENSSLDT00000011000.1">
    <property type="protein sequence ID" value="ENSSLDP00000010613.1"/>
    <property type="gene ID" value="ENSSLDG00000008433.1"/>
</dbReference>
<dbReference type="GeneTree" id="ENSGT00510000046732"/>
<sequence>MQPPPRKVKESQQVKLVFSEQLSKLQTKQHQDTELLEEIRYWTLWHSMIWICDEILQTVAGREINRTTEMENSSVVFGVWRSMVDAAAQTAESRLAAAEEYRRLTGQVSRSFRNTKDIRGLERLQRVQGEVLDALRELHLIKKTYHRLSHIANIAREKAADAQTRARKSEHGIFHFKTGLLKMTAKLTARLKECDNRLTEVRNEYLLALAAVNAHHQHYYTNDLPHIMELKSPGQPLSAERGQTGRSNYLVRDSSGICGVYQPLYLHFYII</sequence>
<evidence type="ECO:0008006" key="3">
    <source>
        <dbReference type="Google" id="ProtNLM"/>
    </source>
</evidence>
<name>A0A3B4XE36_SERLL</name>
<dbReference type="GO" id="GO:0031594">
    <property type="term" value="C:neuromuscular junction"/>
    <property type="evidence" value="ECO:0007669"/>
    <property type="project" value="TreeGrafter"/>
</dbReference>
<protein>
    <recommendedName>
        <fullName evidence="3">F-BAR domain-containing protein</fullName>
    </recommendedName>
</protein>
<reference evidence="1" key="2">
    <citation type="submission" date="2025-09" db="UniProtKB">
        <authorList>
            <consortium name="Ensembl"/>
        </authorList>
    </citation>
    <scope>IDENTIFICATION</scope>
</reference>
<dbReference type="InterPro" id="IPR027267">
    <property type="entry name" value="AH/BAR_dom_sf"/>
</dbReference>
<accession>A0A3B4XE36</accession>
<dbReference type="Gene3D" id="1.20.1270.60">
    <property type="entry name" value="Arfaptin homology (AH) domain/BAR domain"/>
    <property type="match status" value="1"/>
</dbReference>
<dbReference type="AlphaFoldDB" id="A0A3B4XE36"/>
<dbReference type="SUPFAM" id="SSF103657">
    <property type="entry name" value="BAR/IMD domain-like"/>
    <property type="match status" value="1"/>
</dbReference>
<dbReference type="PANTHER" id="PTHR15735">
    <property type="entry name" value="FCH AND DOUBLE SH3 DOMAINS PROTEIN"/>
    <property type="match status" value="1"/>
</dbReference>
<dbReference type="GO" id="GO:0007274">
    <property type="term" value="P:neuromuscular synaptic transmission"/>
    <property type="evidence" value="ECO:0007669"/>
    <property type="project" value="TreeGrafter"/>
</dbReference>
<dbReference type="GO" id="GO:0055037">
    <property type="term" value="C:recycling endosome"/>
    <property type="evidence" value="ECO:0007669"/>
    <property type="project" value="TreeGrafter"/>
</dbReference>
<dbReference type="GO" id="GO:0030833">
    <property type="term" value="P:regulation of actin filament polymerization"/>
    <property type="evidence" value="ECO:0007669"/>
    <property type="project" value="TreeGrafter"/>
</dbReference>
<reference evidence="1" key="1">
    <citation type="submission" date="2025-08" db="UniProtKB">
        <authorList>
            <consortium name="Ensembl"/>
        </authorList>
    </citation>
    <scope>IDENTIFICATION</scope>
</reference>
<evidence type="ECO:0000313" key="1">
    <source>
        <dbReference type="Ensembl" id="ENSSLDP00000010613.1"/>
    </source>
</evidence>
<organism evidence="1 2">
    <name type="scientific">Seriola lalandi dorsalis</name>
    <dbReference type="NCBI Taxonomy" id="1841481"/>
    <lineage>
        <taxon>Eukaryota</taxon>
        <taxon>Metazoa</taxon>
        <taxon>Chordata</taxon>
        <taxon>Craniata</taxon>
        <taxon>Vertebrata</taxon>
        <taxon>Euteleostomi</taxon>
        <taxon>Actinopterygii</taxon>
        <taxon>Neopterygii</taxon>
        <taxon>Teleostei</taxon>
        <taxon>Neoteleostei</taxon>
        <taxon>Acanthomorphata</taxon>
        <taxon>Carangaria</taxon>
        <taxon>Carangiformes</taxon>
        <taxon>Carangidae</taxon>
        <taxon>Seriola</taxon>
    </lineage>
</organism>
<keyword evidence="2" id="KW-1185">Reference proteome</keyword>
<dbReference type="PANTHER" id="PTHR15735:SF4">
    <property type="entry name" value="F-BAR AND DOUBLE SH3 DOMAINS PROTEIN 1"/>
    <property type="match status" value="1"/>
</dbReference>
<dbReference type="Proteomes" id="UP000261360">
    <property type="component" value="Unplaced"/>
</dbReference>
<evidence type="ECO:0000313" key="2">
    <source>
        <dbReference type="Proteomes" id="UP000261360"/>
    </source>
</evidence>